<dbReference type="CDD" id="cd06170">
    <property type="entry name" value="LuxR_C_like"/>
    <property type="match status" value="1"/>
</dbReference>
<dbReference type="GO" id="GO:0006355">
    <property type="term" value="P:regulation of DNA-templated transcription"/>
    <property type="evidence" value="ECO:0007669"/>
    <property type="project" value="InterPro"/>
</dbReference>
<dbReference type="PRINTS" id="PR00038">
    <property type="entry name" value="HTHLUXR"/>
</dbReference>
<dbReference type="Pfam" id="PF00196">
    <property type="entry name" value="GerE"/>
    <property type="match status" value="1"/>
</dbReference>
<dbReference type="InterPro" id="IPR016032">
    <property type="entry name" value="Sig_transdc_resp-reg_C-effctor"/>
</dbReference>
<dbReference type="InterPro" id="IPR036388">
    <property type="entry name" value="WH-like_DNA-bd_sf"/>
</dbReference>
<dbReference type="Proteomes" id="UP000252254">
    <property type="component" value="Unassembled WGS sequence"/>
</dbReference>
<proteinExistence type="predicted"/>
<gene>
    <name evidence="5" type="ORF">DES48_102125</name>
</gene>
<accession>A0A366ED84</accession>
<dbReference type="AlphaFoldDB" id="A0A366ED84"/>
<dbReference type="SUPFAM" id="SSF46894">
    <property type="entry name" value="C-terminal effector domain of the bipartite response regulators"/>
    <property type="match status" value="1"/>
</dbReference>
<evidence type="ECO:0000256" key="3">
    <source>
        <dbReference type="ARBA" id="ARBA00023163"/>
    </source>
</evidence>
<keyword evidence="3" id="KW-0804">Transcription</keyword>
<dbReference type="SMART" id="SM00421">
    <property type="entry name" value="HTH_LUXR"/>
    <property type="match status" value="1"/>
</dbReference>
<dbReference type="STRING" id="200904.GCA_900168775_00401"/>
<feature type="domain" description="HTH luxR-type" evidence="4">
    <location>
        <begin position="122"/>
        <end position="187"/>
    </location>
</feature>
<evidence type="ECO:0000256" key="2">
    <source>
        <dbReference type="ARBA" id="ARBA00023125"/>
    </source>
</evidence>
<organism evidence="5 6">
    <name type="scientific">Paraliobacillus ryukyuensis</name>
    <dbReference type="NCBI Taxonomy" id="200904"/>
    <lineage>
        <taxon>Bacteria</taxon>
        <taxon>Bacillati</taxon>
        <taxon>Bacillota</taxon>
        <taxon>Bacilli</taxon>
        <taxon>Bacillales</taxon>
        <taxon>Bacillaceae</taxon>
        <taxon>Paraliobacillus</taxon>
    </lineage>
</organism>
<dbReference type="GO" id="GO:0003677">
    <property type="term" value="F:DNA binding"/>
    <property type="evidence" value="ECO:0007669"/>
    <property type="project" value="UniProtKB-KW"/>
</dbReference>
<keyword evidence="6" id="KW-1185">Reference proteome</keyword>
<keyword evidence="1" id="KW-0805">Transcription regulation</keyword>
<reference evidence="5 6" key="1">
    <citation type="submission" date="2018-06" db="EMBL/GenBank/DDBJ databases">
        <title>Genomic Encyclopedia of Type Strains, Phase IV (KMG-IV): sequencing the most valuable type-strain genomes for metagenomic binning, comparative biology and taxonomic classification.</title>
        <authorList>
            <person name="Goeker M."/>
        </authorList>
    </citation>
    <scope>NUCLEOTIDE SEQUENCE [LARGE SCALE GENOMIC DNA]</scope>
    <source>
        <strain evidence="5 6">DSM 15140</strain>
    </source>
</reference>
<dbReference type="Gene3D" id="3.40.50.2300">
    <property type="match status" value="1"/>
</dbReference>
<evidence type="ECO:0000256" key="1">
    <source>
        <dbReference type="ARBA" id="ARBA00023015"/>
    </source>
</evidence>
<dbReference type="EMBL" id="QNRI01000002">
    <property type="protein sequence ID" value="RBP00364.1"/>
    <property type="molecule type" value="Genomic_DNA"/>
</dbReference>
<dbReference type="PROSITE" id="PS50043">
    <property type="entry name" value="HTH_LUXR_2"/>
    <property type="match status" value="1"/>
</dbReference>
<sequence>MELLKKKWQSRIIALNDGKALDDNLYLCDLVIIDVALECPDLSLTKHCLARNKKVVAWVDQPDHKLLPKLFEMGLNGYFYNGMEEEELLHALYIIQLGKRYINPTLANNLLDEYVRIQNWQPSRPDDILSKREWEVLQLLSKGYNNFDIASTLYLSDKTVKNYVSSILKKLNVPDRTNAVLKALKQQWLHI</sequence>
<evidence type="ECO:0000313" key="5">
    <source>
        <dbReference type="EMBL" id="RBP00364.1"/>
    </source>
</evidence>
<evidence type="ECO:0000313" key="6">
    <source>
        <dbReference type="Proteomes" id="UP000252254"/>
    </source>
</evidence>
<dbReference type="Gene3D" id="1.10.10.10">
    <property type="entry name" value="Winged helix-like DNA-binding domain superfamily/Winged helix DNA-binding domain"/>
    <property type="match status" value="1"/>
</dbReference>
<dbReference type="InterPro" id="IPR000792">
    <property type="entry name" value="Tscrpt_reg_LuxR_C"/>
</dbReference>
<dbReference type="PANTHER" id="PTHR43214">
    <property type="entry name" value="TWO-COMPONENT RESPONSE REGULATOR"/>
    <property type="match status" value="1"/>
</dbReference>
<protein>
    <submittedName>
        <fullName evidence="5">DNA-binding NarL/FixJ family response regulator</fullName>
    </submittedName>
</protein>
<name>A0A366ED84_9BACI</name>
<comment type="caution">
    <text evidence="5">The sequence shown here is derived from an EMBL/GenBank/DDBJ whole genome shotgun (WGS) entry which is preliminary data.</text>
</comment>
<evidence type="ECO:0000259" key="4">
    <source>
        <dbReference type="PROSITE" id="PS50043"/>
    </source>
</evidence>
<dbReference type="PROSITE" id="PS00622">
    <property type="entry name" value="HTH_LUXR_1"/>
    <property type="match status" value="1"/>
</dbReference>
<keyword evidence="2 5" id="KW-0238">DNA-binding</keyword>
<dbReference type="InterPro" id="IPR039420">
    <property type="entry name" value="WalR-like"/>
</dbReference>